<feature type="transmembrane region" description="Helical" evidence="1">
    <location>
        <begin position="58"/>
        <end position="78"/>
    </location>
</feature>
<comment type="caution">
    <text evidence="2">The sequence shown here is derived from an EMBL/GenBank/DDBJ whole genome shotgun (WGS) entry which is preliminary data.</text>
</comment>
<keyword evidence="1" id="KW-1133">Transmembrane helix</keyword>
<accession>A0AAV7KKW5</accession>
<proteinExistence type="predicted"/>
<protein>
    <submittedName>
        <fullName evidence="2">Uncharacterized protein</fullName>
    </submittedName>
</protein>
<dbReference type="AlphaFoldDB" id="A0AAV7KKW5"/>
<keyword evidence="3" id="KW-1185">Reference proteome</keyword>
<gene>
    <name evidence="2" type="ORF">LOD99_10388</name>
</gene>
<organism evidence="2 3">
    <name type="scientific">Oopsacas minuta</name>
    <dbReference type="NCBI Taxonomy" id="111878"/>
    <lineage>
        <taxon>Eukaryota</taxon>
        <taxon>Metazoa</taxon>
        <taxon>Porifera</taxon>
        <taxon>Hexactinellida</taxon>
        <taxon>Hexasterophora</taxon>
        <taxon>Lyssacinosida</taxon>
        <taxon>Leucopsacidae</taxon>
        <taxon>Oopsacas</taxon>
    </lineage>
</organism>
<evidence type="ECO:0000256" key="1">
    <source>
        <dbReference type="SAM" id="Phobius"/>
    </source>
</evidence>
<evidence type="ECO:0000313" key="2">
    <source>
        <dbReference type="EMBL" id="KAI6660611.1"/>
    </source>
</evidence>
<sequence>MKSESYGDEFVTSGTWSSVNILTPDEVFETSTTFGESEICISWECTEEVAPASGGWELLVGCTSIANSLSLMLLLALFDMLNANKVCCNSGASPFCADIQFRPENQNVCRC</sequence>
<dbReference type="EMBL" id="JAKMXF010000032">
    <property type="protein sequence ID" value="KAI6660611.1"/>
    <property type="molecule type" value="Genomic_DNA"/>
</dbReference>
<evidence type="ECO:0000313" key="3">
    <source>
        <dbReference type="Proteomes" id="UP001165289"/>
    </source>
</evidence>
<reference evidence="2 3" key="1">
    <citation type="journal article" date="2023" name="BMC Biol.">
        <title>The compact genome of the sponge Oopsacas minuta (Hexactinellida) is lacking key metazoan core genes.</title>
        <authorList>
            <person name="Santini S."/>
            <person name="Schenkelaars Q."/>
            <person name="Jourda C."/>
            <person name="Duchesne M."/>
            <person name="Belahbib H."/>
            <person name="Rocher C."/>
            <person name="Selva M."/>
            <person name="Riesgo A."/>
            <person name="Vervoort M."/>
            <person name="Leys S.P."/>
            <person name="Kodjabachian L."/>
            <person name="Le Bivic A."/>
            <person name="Borchiellini C."/>
            <person name="Claverie J.M."/>
            <person name="Renard E."/>
        </authorList>
    </citation>
    <scope>NUCLEOTIDE SEQUENCE [LARGE SCALE GENOMIC DNA]</scope>
    <source>
        <strain evidence="2">SPO-2</strain>
    </source>
</reference>
<keyword evidence="1" id="KW-0812">Transmembrane</keyword>
<dbReference type="Proteomes" id="UP001165289">
    <property type="component" value="Unassembled WGS sequence"/>
</dbReference>
<name>A0AAV7KKW5_9METZ</name>
<keyword evidence="1" id="KW-0472">Membrane</keyword>